<evidence type="ECO:0000313" key="1">
    <source>
        <dbReference type="EMBL" id="CAG8637829.1"/>
    </source>
</evidence>
<dbReference type="EMBL" id="CAJVPJ010003273">
    <property type="protein sequence ID" value="CAG8637829.1"/>
    <property type="molecule type" value="Genomic_DNA"/>
</dbReference>
<dbReference type="Proteomes" id="UP000789572">
    <property type="component" value="Unassembled WGS sequence"/>
</dbReference>
<sequence>MSKSALWKVVVPELFGESTSGASMAYATKTLESGSAPMYESLFSIKDLAQFGSMGLGTTSRREYDRLRSQSPTSIRESLRLDAY</sequence>
<name>A0A9N9DGD6_9GLOM</name>
<proteinExistence type="predicted"/>
<dbReference type="AlphaFoldDB" id="A0A9N9DGD6"/>
<protein>
    <submittedName>
        <fullName evidence="1">8265_t:CDS:1</fullName>
    </submittedName>
</protein>
<keyword evidence="2" id="KW-1185">Reference proteome</keyword>
<evidence type="ECO:0000313" key="2">
    <source>
        <dbReference type="Proteomes" id="UP000789572"/>
    </source>
</evidence>
<comment type="caution">
    <text evidence="1">The sequence shown here is derived from an EMBL/GenBank/DDBJ whole genome shotgun (WGS) entry which is preliminary data.</text>
</comment>
<gene>
    <name evidence="1" type="ORF">POCULU_LOCUS9254</name>
</gene>
<reference evidence="1" key="1">
    <citation type="submission" date="2021-06" db="EMBL/GenBank/DDBJ databases">
        <authorList>
            <person name="Kallberg Y."/>
            <person name="Tangrot J."/>
            <person name="Rosling A."/>
        </authorList>
    </citation>
    <scope>NUCLEOTIDE SEQUENCE</scope>
    <source>
        <strain evidence="1">IA702</strain>
    </source>
</reference>
<accession>A0A9N9DGD6</accession>
<organism evidence="1 2">
    <name type="scientific">Paraglomus occultum</name>
    <dbReference type="NCBI Taxonomy" id="144539"/>
    <lineage>
        <taxon>Eukaryota</taxon>
        <taxon>Fungi</taxon>
        <taxon>Fungi incertae sedis</taxon>
        <taxon>Mucoromycota</taxon>
        <taxon>Glomeromycotina</taxon>
        <taxon>Glomeromycetes</taxon>
        <taxon>Paraglomerales</taxon>
        <taxon>Paraglomeraceae</taxon>
        <taxon>Paraglomus</taxon>
    </lineage>
</organism>